<dbReference type="PROSITE" id="PS50850">
    <property type="entry name" value="MFS"/>
    <property type="match status" value="1"/>
</dbReference>
<gene>
    <name evidence="8" type="ORF">R9X50_00564200</name>
</gene>
<keyword evidence="4 6" id="KW-1133">Transmembrane helix</keyword>
<proteinExistence type="predicted"/>
<sequence length="483" mass="52883">MDKSKQPVLLSFRSSPAFITTVIAYAVFTDQFLFAVIIPVAPFALHDRLHLPEDRIQYWIALLLGVYGLGCFVWSPFWGWYSDRKASRRTPWLLGLLVLLAATILLWLAKSIALQLVARILQGLASTVIWTTGLAIMVDTVGDEHIGEYMGYIGISLNLGTLIAPLVGGLIFAHFGYNAVFFLMLCIIAVDIILRLGMVERQVAFQWLPVDTERILGSVDDKYTVVESAGNENKDEVLARLETISRSSSPDSVASSQDAKWQRCIPTMFKLLLSARFLSALWGTFVLAAVYSGLETVLPLVVHSKFGWSSTGGGLIFLPFMAPALLGPLVGRLSDRIGPRWIATGGFLLMSPSFVLLFLVQNNTTSQKVLLFGLLGSIGLSITLALEPLMAEITHVASRTGGNEAHGSGRRTRSSYAQAYAMFNMAWATGGTIGPLWAGLILESQGWREMSWSFGLLSGASVIPTVLLCGGWWWQKADDEEAL</sequence>
<dbReference type="Pfam" id="PF07690">
    <property type="entry name" value="MFS_1"/>
    <property type="match status" value="1"/>
</dbReference>
<dbReference type="InterPro" id="IPR020846">
    <property type="entry name" value="MFS_dom"/>
</dbReference>
<feature type="transmembrane region" description="Helical" evidence="6">
    <location>
        <begin position="149"/>
        <end position="173"/>
    </location>
</feature>
<evidence type="ECO:0000259" key="7">
    <source>
        <dbReference type="PROSITE" id="PS50850"/>
    </source>
</evidence>
<feature type="transmembrane region" description="Helical" evidence="6">
    <location>
        <begin position="271"/>
        <end position="294"/>
    </location>
</feature>
<evidence type="ECO:0000313" key="8">
    <source>
        <dbReference type="EMBL" id="WPH02774.1"/>
    </source>
</evidence>
<reference evidence="8 9" key="1">
    <citation type="submission" date="2023-11" db="EMBL/GenBank/DDBJ databases">
        <title>An acidophilic fungus is an integral part of prey digestion in a carnivorous sundew plant.</title>
        <authorList>
            <person name="Tsai I.J."/>
        </authorList>
    </citation>
    <scope>NUCLEOTIDE SEQUENCE [LARGE SCALE GENOMIC DNA]</scope>
    <source>
        <strain evidence="8">169a</strain>
    </source>
</reference>
<feature type="transmembrane region" description="Helical" evidence="6">
    <location>
        <begin position="116"/>
        <end position="137"/>
    </location>
</feature>
<keyword evidence="2" id="KW-0813">Transport</keyword>
<dbReference type="Gene3D" id="1.20.1250.20">
    <property type="entry name" value="MFS general substrate transporter like domains"/>
    <property type="match status" value="2"/>
</dbReference>
<accession>A0AAQ3R998</accession>
<feature type="transmembrane region" description="Helical" evidence="6">
    <location>
        <begin position="419"/>
        <end position="440"/>
    </location>
</feature>
<comment type="subcellular location">
    <subcellularLocation>
        <location evidence="1">Membrane</location>
        <topology evidence="1">Multi-pass membrane protein</topology>
    </subcellularLocation>
</comment>
<keyword evidence="9" id="KW-1185">Reference proteome</keyword>
<evidence type="ECO:0000256" key="5">
    <source>
        <dbReference type="ARBA" id="ARBA00023136"/>
    </source>
</evidence>
<dbReference type="PANTHER" id="PTHR23506:SF23">
    <property type="entry name" value="GH10249P"/>
    <property type="match status" value="1"/>
</dbReference>
<feature type="transmembrane region" description="Helical" evidence="6">
    <location>
        <begin position="452"/>
        <end position="474"/>
    </location>
</feature>
<feature type="domain" description="Major facilitator superfamily (MFS) profile" evidence="7">
    <location>
        <begin position="19"/>
        <end position="483"/>
    </location>
</feature>
<evidence type="ECO:0000256" key="4">
    <source>
        <dbReference type="ARBA" id="ARBA00022989"/>
    </source>
</evidence>
<dbReference type="GO" id="GO:0022857">
    <property type="term" value="F:transmembrane transporter activity"/>
    <property type="evidence" value="ECO:0007669"/>
    <property type="project" value="InterPro"/>
</dbReference>
<dbReference type="AlphaFoldDB" id="A0AAQ3R998"/>
<feature type="transmembrane region" description="Helical" evidence="6">
    <location>
        <begin position="306"/>
        <end position="329"/>
    </location>
</feature>
<keyword evidence="5 6" id="KW-0472">Membrane</keyword>
<feature type="transmembrane region" description="Helical" evidence="6">
    <location>
        <begin position="366"/>
        <end position="386"/>
    </location>
</feature>
<evidence type="ECO:0000256" key="3">
    <source>
        <dbReference type="ARBA" id="ARBA00022692"/>
    </source>
</evidence>
<dbReference type="InterPro" id="IPR050930">
    <property type="entry name" value="MFS_Vesicular_Transporter"/>
</dbReference>
<dbReference type="InterPro" id="IPR036259">
    <property type="entry name" value="MFS_trans_sf"/>
</dbReference>
<dbReference type="GO" id="GO:0016020">
    <property type="term" value="C:membrane"/>
    <property type="evidence" value="ECO:0007669"/>
    <property type="project" value="UniProtKB-SubCell"/>
</dbReference>
<dbReference type="InterPro" id="IPR011701">
    <property type="entry name" value="MFS"/>
</dbReference>
<dbReference type="CDD" id="cd17325">
    <property type="entry name" value="MFS_MdtG_SLC18_like"/>
    <property type="match status" value="1"/>
</dbReference>
<dbReference type="PANTHER" id="PTHR23506">
    <property type="entry name" value="GH10249P"/>
    <property type="match status" value="1"/>
</dbReference>
<feature type="transmembrane region" description="Helical" evidence="6">
    <location>
        <begin position="21"/>
        <end position="44"/>
    </location>
</feature>
<feature type="transmembrane region" description="Helical" evidence="6">
    <location>
        <begin position="341"/>
        <end position="360"/>
    </location>
</feature>
<dbReference type="EMBL" id="CP138588">
    <property type="protein sequence ID" value="WPH02774.1"/>
    <property type="molecule type" value="Genomic_DNA"/>
</dbReference>
<evidence type="ECO:0000256" key="1">
    <source>
        <dbReference type="ARBA" id="ARBA00004141"/>
    </source>
</evidence>
<dbReference type="SUPFAM" id="SSF103473">
    <property type="entry name" value="MFS general substrate transporter"/>
    <property type="match status" value="1"/>
</dbReference>
<dbReference type="Proteomes" id="UP001303373">
    <property type="component" value="Chromosome 9"/>
</dbReference>
<feature type="transmembrane region" description="Helical" evidence="6">
    <location>
        <begin position="179"/>
        <end position="198"/>
    </location>
</feature>
<evidence type="ECO:0000256" key="2">
    <source>
        <dbReference type="ARBA" id="ARBA00022448"/>
    </source>
</evidence>
<feature type="transmembrane region" description="Helical" evidence="6">
    <location>
        <begin position="92"/>
        <end position="110"/>
    </location>
</feature>
<name>A0AAQ3R998_9PEZI</name>
<organism evidence="8 9">
    <name type="scientific">Acrodontium crateriforme</name>
    <dbReference type="NCBI Taxonomy" id="150365"/>
    <lineage>
        <taxon>Eukaryota</taxon>
        <taxon>Fungi</taxon>
        <taxon>Dikarya</taxon>
        <taxon>Ascomycota</taxon>
        <taxon>Pezizomycotina</taxon>
        <taxon>Dothideomycetes</taxon>
        <taxon>Dothideomycetidae</taxon>
        <taxon>Mycosphaerellales</taxon>
        <taxon>Teratosphaeriaceae</taxon>
        <taxon>Acrodontium</taxon>
    </lineage>
</organism>
<evidence type="ECO:0000256" key="6">
    <source>
        <dbReference type="SAM" id="Phobius"/>
    </source>
</evidence>
<keyword evidence="3 6" id="KW-0812">Transmembrane</keyword>
<protein>
    <recommendedName>
        <fullName evidence="7">Major facilitator superfamily (MFS) profile domain-containing protein</fullName>
    </recommendedName>
</protein>
<feature type="transmembrane region" description="Helical" evidence="6">
    <location>
        <begin position="56"/>
        <end position="80"/>
    </location>
</feature>
<evidence type="ECO:0000313" key="9">
    <source>
        <dbReference type="Proteomes" id="UP001303373"/>
    </source>
</evidence>